<evidence type="ECO:0000256" key="1">
    <source>
        <dbReference type="SAM" id="MobiDB-lite"/>
    </source>
</evidence>
<feature type="region of interest" description="Disordered" evidence="1">
    <location>
        <begin position="1"/>
        <end position="21"/>
    </location>
</feature>
<dbReference type="RefSeq" id="WP_097279808.1">
    <property type="nucleotide sequence ID" value="NZ_OCNJ01000006.1"/>
</dbReference>
<protein>
    <submittedName>
        <fullName evidence="2">Uncharacterized protein</fullName>
    </submittedName>
</protein>
<feature type="compositionally biased region" description="Basic and acidic residues" evidence="1">
    <location>
        <begin position="12"/>
        <end position="21"/>
    </location>
</feature>
<dbReference type="AlphaFoldDB" id="A0A286GMB6"/>
<proteinExistence type="predicted"/>
<keyword evidence="3" id="KW-1185">Reference proteome</keyword>
<evidence type="ECO:0000313" key="2">
    <source>
        <dbReference type="EMBL" id="SOD96650.1"/>
    </source>
</evidence>
<reference evidence="2 3" key="1">
    <citation type="submission" date="2017-09" db="EMBL/GenBank/DDBJ databases">
        <authorList>
            <person name="Ehlers B."/>
            <person name="Leendertz F.H."/>
        </authorList>
    </citation>
    <scope>NUCLEOTIDE SEQUENCE [LARGE SCALE GENOMIC DNA]</scope>
    <source>
        <strain evidence="2 3">USBA 140</strain>
    </source>
</reference>
<sequence length="214" mass="24410">MSLFPDIIPDTPQDRRSVARSVPADRDVPRYHDMLAGVTTVGQMFGRRSDGAVYVKSFTKGSIDYHTSRVDMWRTVLDQPWQVLGDAPMPEATSYVRRCVRVIRAAVKAAKEHGTLLSVPVRVKEITHRGSALCVVETALIKDKRQARRLESIIEVALRRAWLHSRSVIYTLPQMVTPEEWQALRDEHGEQEGLRRAMILSDKRITAQLRRAKK</sequence>
<organism evidence="2 3">
    <name type="scientific">Caenispirillum bisanense</name>
    <dbReference type="NCBI Taxonomy" id="414052"/>
    <lineage>
        <taxon>Bacteria</taxon>
        <taxon>Pseudomonadati</taxon>
        <taxon>Pseudomonadota</taxon>
        <taxon>Alphaproteobacteria</taxon>
        <taxon>Rhodospirillales</taxon>
        <taxon>Novispirillaceae</taxon>
        <taxon>Caenispirillum</taxon>
    </lineage>
</organism>
<name>A0A286GMB6_9PROT</name>
<dbReference type="EMBL" id="OCNJ01000006">
    <property type="protein sequence ID" value="SOD96650.1"/>
    <property type="molecule type" value="Genomic_DNA"/>
</dbReference>
<dbReference type="Proteomes" id="UP000219621">
    <property type="component" value="Unassembled WGS sequence"/>
</dbReference>
<evidence type="ECO:0000313" key="3">
    <source>
        <dbReference type="Proteomes" id="UP000219621"/>
    </source>
</evidence>
<gene>
    <name evidence="2" type="ORF">SAMN05421508_10622</name>
</gene>
<accession>A0A286GMB6</accession>